<comment type="similarity">
    <text evidence="2 10">Belongs to the purine nucleoside phosphorylase YfiH/LACC1 family.</text>
</comment>
<name>A0A931J367_9BURK</name>
<dbReference type="Pfam" id="PF02578">
    <property type="entry name" value="Cu-oxidase_4"/>
    <property type="match status" value="1"/>
</dbReference>
<comment type="catalytic activity">
    <reaction evidence="8">
        <text>adenosine + phosphate = alpha-D-ribose 1-phosphate + adenine</text>
        <dbReference type="Rhea" id="RHEA:27642"/>
        <dbReference type="ChEBI" id="CHEBI:16335"/>
        <dbReference type="ChEBI" id="CHEBI:16708"/>
        <dbReference type="ChEBI" id="CHEBI:43474"/>
        <dbReference type="ChEBI" id="CHEBI:57720"/>
        <dbReference type="EC" id="2.4.2.1"/>
    </reaction>
    <physiologicalReaction direction="left-to-right" evidence="8">
        <dbReference type="Rhea" id="RHEA:27643"/>
    </physiologicalReaction>
</comment>
<evidence type="ECO:0000313" key="12">
    <source>
        <dbReference type="Proteomes" id="UP000613266"/>
    </source>
</evidence>
<keyword evidence="5" id="KW-0378">Hydrolase</keyword>
<comment type="catalytic activity">
    <reaction evidence="7">
        <text>adenosine + H2O + H(+) = inosine + NH4(+)</text>
        <dbReference type="Rhea" id="RHEA:24408"/>
        <dbReference type="ChEBI" id="CHEBI:15377"/>
        <dbReference type="ChEBI" id="CHEBI:15378"/>
        <dbReference type="ChEBI" id="CHEBI:16335"/>
        <dbReference type="ChEBI" id="CHEBI:17596"/>
        <dbReference type="ChEBI" id="CHEBI:28938"/>
        <dbReference type="EC" id="3.5.4.4"/>
    </reaction>
    <physiologicalReaction direction="left-to-right" evidence="7">
        <dbReference type="Rhea" id="RHEA:24409"/>
    </physiologicalReaction>
</comment>
<dbReference type="InterPro" id="IPR003730">
    <property type="entry name" value="Cu_polyphenol_OxRdtase"/>
</dbReference>
<evidence type="ECO:0000256" key="7">
    <source>
        <dbReference type="ARBA" id="ARBA00047989"/>
    </source>
</evidence>
<keyword evidence="12" id="KW-1185">Reference proteome</keyword>
<dbReference type="InterPro" id="IPR038371">
    <property type="entry name" value="Cu_polyphenol_OxRdtase_sf"/>
</dbReference>
<dbReference type="Proteomes" id="UP000613266">
    <property type="component" value="Unassembled WGS sequence"/>
</dbReference>
<dbReference type="PANTHER" id="PTHR30616:SF2">
    <property type="entry name" value="PURINE NUCLEOSIDE PHOSPHORYLASE LACC1"/>
    <property type="match status" value="1"/>
</dbReference>
<dbReference type="NCBIfam" id="TIGR00726">
    <property type="entry name" value="peptidoglycan editing factor PgeF"/>
    <property type="match status" value="1"/>
</dbReference>
<evidence type="ECO:0000256" key="2">
    <source>
        <dbReference type="ARBA" id="ARBA00007353"/>
    </source>
</evidence>
<evidence type="ECO:0000256" key="3">
    <source>
        <dbReference type="ARBA" id="ARBA00022679"/>
    </source>
</evidence>
<comment type="catalytic activity">
    <reaction evidence="9">
        <text>S-methyl-5'-thioadenosine + phosphate = 5-(methylsulfanyl)-alpha-D-ribose 1-phosphate + adenine</text>
        <dbReference type="Rhea" id="RHEA:11852"/>
        <dbReference type="ChEBI" id="CHEBI:16708"/>
        <dbReference type="ChEBI" id="CHEBI:17509"/>
        <dbReference type="ChEBI" id="CHEBI:43474"/>
        <dbReference type="ChEBI" id="CHEBI:58533"/>
        <dbReference type="EC" id="2.4.2.28"/>
    </reaction>
    <physiologicalReaction direction="left-to-right" evidence="9">
        <dbReference type="Rhea" id="RHEA:11853"/>
    </physiologicalReaction>
</comment>
<sequence>MLQALDLGPGVRAALSTRLGGVSAAGYASLNLGDHVGDRPEAVAENRARVAAALGRPVQYLKQVHGVQVAAVAYAGPAPEADAAWTAQPGVALSVLVADCLPVLLVARRPDGQAVAVAAAHAGWRGLAGGVLEQSAAALRAQAADAHLHAWLGPCIGPDAFEVGEDVLRGFGREPGAAGPGFRYQPRADGSPRWRADLHALARQRLALLGVEVLGAEPSCTVSAPSRFFSFRRDGAGSGRFGAFIGLS</sequence>
<evidence type="ECO:0000256" key="5">
    <source>
        <dbReference type="ARBA" id="ARBA00022801"/>
    </source>
</evidence>
<organism evidence="11 12">
    <name type="scientific">Inhella proteolytica</name>
    <dbReference type="NCBI Taxonomy" id="2795029"/>
    <lineage>
        <taxon>Bacteria</taxon>
        <taxon>Pseudomonadati</taxon>
        <taxon>Pseudomonadota</taxon>
        <taxon>Betaproteobacteria</taxon>
        <taxon>Burkholderiales</taxon>
        <taxon>Sphaerotilaceae</taxon>
        <taxon>Inhella</taxon>
    </lineage>
</organism>
<proteinExistence type="inferred from homology"/>
<dbReference type="CDD" id="cd16833">
    <property type="entry name" value="YfiH"/>
    <property type="match status" value="1"/>
</dbReference>
<gene>
    <name evidence="11" type="primary">pgeF</name>
    <name evidence="11" type="ORF">I7X39_13495</name>
</gene>
<keyword evidence="6" id="KW-0862">Zinc</keyword>
<evidence type="ECO:0000256" key="9">
    <source>
        <dbReference type="ARBA" id="ARBA00049893"/>
    </source>
</evidence>
<comment type="catalytic activity">
    <reaction evidence="1">
        <text>inosine + phosphate = alpha-D-ribose 1-phosphate + hypoxanthine</text>
        <dbReference type="Rhea" id="RHEA:27646"/>
        <dbReference type="ChEBI" id="CHEBI:17368"/>
        <dbReference type="ChEBI" id="CHEBI:17596"/>
        <dbReference type="ChEBI" id="CHEBI:43474"/>
        <dbReference type="ChEBI" id="CHEBI:57720"/>
        <dbReference type="EC" id="2.4.2.1"/>
    </reaction>
    <physiologicalReaction direction="left-to-right" evidence="1">
        <dbReference type="Rhea" id="RHEA:27647"/>
    </physiologicalReaction>
</comment>
<dbReference type="EMBL" id="JAEDAK010000008">
    <property type="protein sequence ID" value="MBH9577913.1"/>
    <property type="molecule type" value="Genomic_DNA"/>
</dbReference>
<evidence type="ECO:0000256" key="10">
    <source>
        <dbReference type="RuleBase" id="RU361274"/>
    </source>
</evidence>
<evidence type="ECO:0000256" key="4">
    <source>
        <dbReference type="ARBA" id="ARBA00022723"/>
    </source>
</evidence>
<protein>
    <recommendedName>
        <fullName evidence="10">Purine nucleoside phosphorylase</fullName>
    </recommendedName>
</protein>
<dbReference type="InterPro" id="IPR011324">
    <property type="entry name" value="Cytotoxic_necrot_fac-like_cat"/>
</dbReference>
<dbReference type="AlphaFoldDB" id="A0A931J367"/>
<dbReference type="GO" id="GO:0005507">
    <property type="term" value="F:copper ion binding"/>
    <property type="evidence" value="ECO:0007669"/>
    <property type="project" value="TreeGrafter"/>
</dbReference>
<dbReference type="GO" id="GO:0017061">
    <property type="term" value="F:S-methyl-5-thioadenosine phosphorylase activity"/>
    <property type="evidence" value="ECO:0007669"/>
    <property type="project" value="UniProtKB-EC"/>
</dbReference>
<dbReference type="Gene3D" id="3.60.140.10">
    <property type="entry name" value="CNF1/YfiH-like putative cysteine hydrolases"/>
    <property type="match status" value="1"/>
</dbReference>
<evidence type="ECO:0000256" key="6">
    <source>
        <dbReference type="ARBA" id="ARBA00022833"/>
    </source>
</evidence>
<dbReference type="PANTHER" id="PTHR30616">
    <property type="entry name" value="UNCHARACTERIZED PROTEIN YFIH"/>
    <property type="match status" value="1"/>
</dbReference>
<dbReference type="SUPFAM" id="SSF64438">
    <property type="entry name" value="CNF1/YfiH-like putative cysteine hydrolases"/>
    <property type="match status" value="1"/>
</dbReference>
<keyword evidence="3" id="KW-0808">Transferase</keyword>
<evidence type="ECO:0000313" key="11">
    <source>
        <dbReference type="EMBL" id="MBH9577913.1"/>
    </source>
</evidence>
<reference evidence="11" key="1">
    <citation type="submission" date="2020-12" db="EMBL/GenBank/DDBJ databases">
        <title>The genome sequence of Inhella sp. 1Y17.</title>
        <authorList>
            <person name="Liu Y."/>
        </authorList>
    </citation>
    <scope>NUCLEOTIDE SEQUENCE</scope>
    <source>
        <strain evidence="11">1Y17</strain>
    </source>
</reference>
<accession>A0A931J367</accession>
<keyword evidence="4" id="KW-0479">Metal-binding</keyword>
<comment type="caution">
    <text evidence="11">The sequence shown here is derived from an EMBL/GenBank/DDBJ whole genome shotgun (WGS) entry which is preliminary data.</text>
</comment>
<dbReference type="GO" id="GO:0016787">
    <property type="term" value="F:hydrolase activity"/>
    <property type="evidence" value="ECO:0007669"/>
    <property type="project" value="UniProtKB-KW"/>
</dbReference>
<evidence type="ECO:0000256" key="1">
    <source>
        <dbReference type="ARBA" id="ARBA00000553"/>
    </source>
</evidence>
<evidence type="ECO:0000256" key="8">
    <source>
        <dbReference type="ARBA" id="ARBA00048968"/>
    </source>
</evidence>